<feature type="transmembrane region" description="Helical" evidence="1">
    <location>
        <begin position="37"/>
        <end position="55"/>
    </location>
</feature>
<feature type="transmembrane region" description="Helical" evidence="1">
    <location>
        <begin position="83"/>
        <end position="113"/>
    </location>
</feature>
<evidence type="ECO:0000313" key="4">
    <source>
        <dbReference type="Proteomes" id="UP000648908"/>
    </source>
</evidence>
<dbReference type="Proteomes" id="UP000648908">
    <property type="component" value="Unassembled WGS sequence"/>
</dbReference>
<accession>A0A8K0V823</accession>
<dbReference type="Pfam" id="PF07331">
    <property type="entry name" value="TctB"/>
    <property type="match status" value="1"/>
</dbReference>
<evidence type="ECO:0000256" key="1">
    <source>
        <dbReference type="SAM" id="Phobius"/>
    </source>
</evidence>
<feature type="domain" description="DUF1468" evidence="2">
    <location>
        <begin position="7"/>
        <end position="146"/>
    </location>
</feature>
<gene>
    <name evidence="3" type="ORF">JL811_06430</name>
</gene>
<dbReference type="EMBL" id="JAESVN010000002">
    <property type="protein sequence ID" value="MBL4916856.1"/>
    <property type="molecule type" value="Genomic_DNA"/>
</dbReference>
<name>A0A8K0V823_9RHOB</name>
<comment type="caution">
    <text evidence="3">The sequence shown here is derived from an EMBL/GenBank/DDBJ whole genome shotgun (WGS) entry which is preliminary data.</text>
</comment>
<sequence>MQIGDAVTGLFLALLGLLVAAFITTFPTQAGFFGPGLFPGLIAAGLVLCGSLLLLRGLRAGAGWRIAVDPRFEPGKLLQATRLLLAAVLSFALLMEWVGFAPLSFATLLILALWLRRSLLFSLGMALIVTLLLDLLFRQALRVPLPPGLLEGVF</sequence>
<evidence type="ECO:0000259" key="2">
    <source>
        <dbReference type="Pfam" id="PF07331"/>
    </source>
</evidence>
<dbReference type="RefSeq" id="WP_202687663.1">
    <property type="nucleotide sequence ID" value="NZ_JAESVN010000002.1"/>
</dbReference>
<dbReference type="AlphaFoldDB" id="A0A8K0V823"/>
<keyword evidence="4" id="KW-1185">Reference proteome</keyword>
<reference evidence="3" key="1">
    <citation type="submission" date="2021-01" db="EMBL/GenBank/DDBJ databases">
        <title>Tabrizicola alba sp. nov. a motile alkaliphilic bacterium isolated from a soda lake.</title>
        <authorList>
            <person name="Szuroczki S."/>
            <person name="Abbaszade G."/>
            <person name="Schumann P."/>
            <person name="Toth E."/>
        </authorList>
    </citation>
    <scope>NUCLEOTIDE SEQUENCE</scope>
    <source>
        <strain evidence="3">DMG-N-6</strain>
    </source>
</reference>
<protein>
    <submittedName>
        <fullName evidence="3">Tripartite tricarboxylate transporter TctB family protein</fullName>
    </submittedName>
</protein>
<feature type="transmembrane region" description="Helical" evidence="1">
    <location>
        <begin position="119"/>
        <end position="137"/>
    </location>
</feature>
<keyword evidence="1" id="KW-1133">Transmembrane helix</keyword>
<organism evidence="3 4">
    <name type="scientific">Szabonella alba</name>
    <dbReference type="NCBI Taxonomy" id="2804194"/>
    <lineage>
        <taxon>Bacteria</taxon>
        <taxon>Pseudomonadati</taxon>
        <taxon>Pseudomonadota</taxon>
        <taxon>Alphaproteobacteria</taxon>
        <taxon>Rhodobacterales</taxon>
        <taxon>Paracoccaceae</taxon>
        <taxon>Szabonella</taxon>
    </lineage>
</organism>
<keyword evidence="1" id="KW-0472">Membrane</keyword>
<proteinExistence type="predicted"/>
<keyword evidence="1" id="KW-0812">Transmembrane</keyword>
<dbReference type="InterPro" id="IPR009936">
    <property type="entry name" value="DUF1468"/>
</dbReference>
<evidence type="ECO:0000313" key="3">
    <source>
        <dbReference type="EMBL" id="MBL4916856.1"/>
    </source>
</evidence>